<evidence type="ECO:0000256" key="10">
    <source>
        <dbReference type="RuleBase" id="RU003812"/>
    </source>
</evidence>
<evidence type="ECO:0000256" key="5">
    <source>
        <dbReference type="ARBA" id="ARBA00022840"/>
    </source>
</evidence>
<feature type="binding site" evidence="8">
    <location>
        <position position="241"/>
    </location>
    <ligand>
        <name>ATP</name>
        <dbReference type="ChEBI" id="CHEBI:30616"/>
    </ligand>
</feature>
<keyword evidence="5 8" id="KW-0067">ATP-binding</keyword>
<feature type="binding site" description="in other chain" evidence="8">
    <location>
        <position position="170"/>
    </location>
    <ligand>
        <name>deamido-NAD(+)</name>
        <dbReference type="ChEBI" id="CHEBI:58437"/>
        <note>ligand shared between two neighboring subunits</note>
    </ligand>
</feature>
<dbReference type="Proteomes" id="UP000196230">
    <property type="component" value="Unassembled WGS sequence"/>
</dbReference>
<dbReference type="GO" id="GO:0005524">
    <property type="term" value="F:ATP binding"/>
    <property type="evidence" value="ECO:0007669"/>
    <property type="project" value="UniProtKB-UniRule"/>
</dbReference>
<accession>A0A1R4JBY8</accession>
<dbReference type="EC" id="6.3.1.5" evidence="8 10"/>
<evidence type="ECO:0000256" key="3">
    <source>
        <dbReference type="ARBA" id="ARBA00022723"/>
    </source>
</evidence>
<dbReference type="NCBIfam" id="NF001979">
    <property type="entry name" value="PRK00768.1"/>
    <property type="match status" value="1"/>
</dbReference>
<dbReference type="InterPro" id="IPR003694">
    <property type="entry name" value="NAD_synthase"/>
</dbReference>
<protein>
    <recommendedName>
        <fullName evidence="8 10">NH(3)-dependent NAD(+) synthetase</fullName>
        <ecNumber evidence="8 10">6.3.1.5</ecNumber>
    </recommendedName>
</protein>
<feature type="binding site" evidence="8">
    <location>
        <position position="52"/>
    </location>
    <ligand>
        <name>Mg(2+)</name>
        <dbReference type="ChEBI" id="CHEBI:18420"/>
    </ligand>
</feature>
<feature type="binding site" description="in other chain" evidence="8">
    <location>
        <begin position="290"/>
        <end position="291"/>
    </location>
    <ligand>
        <name>deamido-NAD(+)</name>
        <dbReference type="ChEBI" id="CHEBI:58437"/>
        <note>ligand shared between two neighboring subunits</note>
    </ligand>
</feature>
<feature type="binding site" evidence="8">
    <location>
        <position position="219"/>
    </location>
    <ligand>
        <name>ATP</name>
        <dbReference type="ChEBI" id="CHEBI:30616"/>
    </ligand>
</feature>
<dbReference type="InterPro" id="IPR022310">
    <property type="entry name" value="NAD/GMP_synthase"/>
</dbReference>
<feature type="binding site" evidence="8">
    <location>
        <position position="195"/>
    </location>
    <ligand>
        <name>Mg(2+)</name>
        <dbReference type="ChEBI" id="CHEBI:18420"/>
    </ligand>
</feature>
<dbReference type="SUPFAM" id="SSF52402">
    <property type="entry name" value="Adenine nucleotide alpha hydrolases-like"/>
    <property type="match status" value="1"/>
</dbReference>
<evidence type="ECO:0000259" key="12">
    <source>
        <dbReference type="Pfam" id="PF02540"/>
    </source>
</evidence>
<evidence type="ECO:0000313" key="14">
    <source>
        <dbReference type="Proteomes" id="UP000196230"/>
    </source>
</evidence>
<gene>
    <name evidence="8" type="primary">nadE</name>
    <name evidence="13" type="ORF">FM125_07635</name>
</gene>
<dbReference type="GO" id="GO:0004359">
    <property type="term" value="F:glutaminase activity"/>
    <property type="evidence" value="ECO:0007669"/>
    <property type="project" value="InterPro"/>
</dbReference>
<evidence type="ECO:0000256" key="7">
    <source>
        <dbReference type="ARBA" id="ARBA00023027"/>
    </source>
</evidence>
<feature type="domain" description="NAD/GMP synthase" evidence="12">
    <location>
        <begin position="24"/>
        <end position="295"/>
    </location>
</feature>
<evidence type="ECO:0000256" key="9">
    <source>
        <dbReference type="RuleBase" id="RU003811"/>
    </source>
</evidence>
<evidence type="ECO:0000256" key="4">
    <source>
        <dbReference type="ARBA" id="ARBA00022741"/>
    </source>
</evidence>
<keyword evidence="3 8" id="KW-0479">Metal-binding</keyword>
<feature type="region of interest" description="Disordered" evidence="11">
    <location>
        <begin position="82"/>
        <end position="105"/>
    </location>
</feature>
<feature type="binding site" description="in other chain" evidence="8">
    <location>
        <position position="203"/>
    </location>
    <ligand>
        <name>deamido-NAD(+)</name>
        <dbReference type="ChEBI" id="CHEBI:58437"/>
        <note>ligand shared between two neighboring subunits</note>
    </ligand>
</feature>
<keyword evidence="2 8" id="KW-0436">Ligase</keyword>
<feature type="binding site" evidence="8">
    <location>
        <begin position="46"/>
        <end position="53"/>
    </location>
    <ligand>
        <name>ATP</name>
        <dbReference type="ChEBI" id="CHEBI:30616"/>
    </ligand>
</feature>
<evidence type="ECO:0000256" key="1">
    <source>
        <dbReference type="ARBA" id="ARBA00005859"/>
    </source>
</evidence>
<evidence type="ECO:0000256" key="2">
    <source>
        <dbReference type="ARBA" id="ARBA00022598"/>
    </source>
</evidence>
<dbReference type="Gene3D" id="3.40.50.620">
    <property type="entry name" value="HUPs"/>
    <property type="match status" value="1"/>
</dbReference>
<comment type="similarity">
    <text evidence="1 8 9">Belongs to the NAD synthetase family.</text>
</comment>
<evidence type="ECO:0000256" key="8">
    <source>
        <dbReference type="HAMAP-Rule" id="MF_00193"/>
    </source>
</evidence>
<dbReference type="RefSeq" id="WP_087134183.1">
    <property type="nucleotide sequence ID" value="NZ_FUKP01000051.1"/>
</dbReference>
<comment type="catalytic activity">
    <reaction evidence="8 10">
        <text>deamido-NAD(+) + NH4(+) + ATP = AMP + diphosphate + NAD(+) + H(+)</text>
        <dbReference type="Rhea" id="RHEA:21188"/>
        <dbReference type="ChEBI" id="CHEBI:15378"/>
        <dbReference type="ChEBI" id="CHEBI:28938"/>
        <dbReference type="ChEBI" id="CHEBI:30616"/>
        <dbReference type="ChEBI" id="CHEBI:33019"/>
        <dbReference type="ChEBI" id="CHEBI:57540"/>
        <dbReference type="ChEBI" id="CHEBI:58437"/>
        <dbReference type="ChEBI" id="CHEBI:456215"/>
        <dbReference type="EC" id="6.3.1.5"/>
    </reaction>
</comment>
<keyword evidence="4 8" id="KW-0547">Nucleotide-binding</keyword>
<proteinExistence type="inferred from homology"/>
<reference evidence="13 14" key="1">
    <citation type="submission" date="2017-02" db="EMBL/GenBank/DDBJ databases">
        <authorList>
            <person name="Peterson S.W."/>
        </authorList>
    </citation>
    <scope>NUCLEOTIDE SEQUENCE [LARGE SCALE GENOMIC DNA]</scope>
    <source>
        <strain evidence="13 14">2B3F</strain>
    </source>
</reference>
<dbReference type="InterPro" id="IPR014729">
    <property type="entry name" value="Rossmann-like_a/b/a_fold"/>
</dbReference>
<organism evidence="13 14">
    <name type="scientific">Micrococcus lylae</name>
    <dbReference type="NCBI Taxonomy" id="1273"/>
    <lineage>
        <taxon>Bacteria</taxon>
        <taxon>Bacillati</taxon>
        <taxon>Actinomycetota</taxon>
        <taxon>Actinomycetes</taxon>
        <taxon>Micrococcales</taxon>
        <taxon>Micrococcaceae</taxon>
        <taxon>Micrococcus</taxon>
    </lineage>
</organism>
<keyword evidence="7 8" id="KW-0520">NAD</keyword>
<dbReference type="UniPathway" id="UPA00253">
    <property type="reaction ID" value="UER00333"/>
</dbReference>
<dbReference type="HAMAP" id="MF_00193">
    <property type="entry name" value="NadE_ammonia_dep"/>
    <property type="match status" value="1"/>
</dbReference>
<dbReference type="EMBL" id="FUKP01000051">
    <property type="protein sequence ID" value="SJN29454.1"/>
    <property type="molecule type" value="Genomic_DNA"/>
</dbReference>
<dbReference type="GO" id="GO:0008795">
    <property type="term" value="F:NAD+ synthase activity"/>
    <property type="evidence" value="ECO:0007669"/>
    <property type="project" value="UniProtKB-UniRule"/>
</dbReference>
<comment type="subunit">
    <text evidence="8">Homodimer.</text>
</comment>
<feature type="binding site" evidence="8">
    <location>
        <position position="190"/>
    </location>
    <ligand>
        <name>ATP</name>
        <dbReference type="ChEBI" id="CHEBI:30616"/>
    </ligand>
</feature>
<dbReference type="CDD" id="cd00553">
    <property type="entry name" value="NAD_synthase"/>
    <property type="match status" value="1"/>
</dbReference>
<dbReference type="GO" id="GO:0003952">
    <property type="term" value="F:NAD+ synthase (glutamine-hydrolyzing) activity"/>
    <property type="evidence" value="ECO:0007669"/>
    <property type="project" value="InterPro"/>
</dbReference>
<comment type="function">
    <text evidence="8">Catalyzes the ATP-dependent amidation of deamido-NAD to form NAD. Uses ammonia as a nitrogen source.</text>
</comment>
<dbReference type="AlphaFoldDB" id="A0A1R4JBY8"/>
<dbReference type="GO" id="GO:0046872">
    <property type="term" value="F:metal ion binding"/>
    <property type="evidence" value="ECO:0007669"/>
    <property type="project" value="UniProtKB-KW"/>
</dbReference>
<dbReference type="GO" id="GO:0009435">
    <property type="term" value="P:NAD+ biosynthetic process"/>
    <property type="evidence" value="ECO:0007669"/>
    <property type="project" value="UniProtKB-UniRule"/>
</dbReference>
<evidence type="ECO:0000256" key="11">
    <source>
        <dbReference type="SAM" id="MobiDB-lite"/>
    </source>
</evidence>
<keyword evidence="6 8" id="KW-0460">Magnesium</keyword>
<evidence type="ECO:0000256" key="6">
    <source>
        <dbReference type="ARBA" id="ARBA00022842"/>
    </source>
</evidence>
<name>A0A1R4JBY8_9MICC</name>
<dbReference type="InterPro" id="IPR022926">
    <property type="entry name" value="NH(3)-dep_NAD(+)_synth"/>
</dbReference>
<sequence length="304" mass="32892">MRELQQKIIEEMGVKPEIDPAEEVHRRVRFLADYLQSTGAAGFVLGISGGVDSTAAGRLAQLAVERARAELGVTDAVAMGGPVLRGGEAPRPTAETLPKPSHRNPQFTAVRLPYNVQADEAEAQQAMDFIDADIDRTLDIADGVDGVTEAFAAATGEPISDYNKGNVKARVRMVAQYALAGQHGQLVVGTDHGAESVTGFFTKFGDGGADVLPLFGLNKRQVRAVAKELGAPEALWAKVPTADLLDGSPGRADEDELGLTYEHIDDYLEGRQVPEDVAEKIEAVWLRSRHKRTTPVTILEDWWR</sequence>
<dbReference type="PANTHER" id="PTHR23090">
    <property type="entry name" value="NH 3 /GLUTAMINE-DEPENDENT NAD + SYNTHETASE"/>
    <property type="match status" value="1"/>
</dbReference>
<evidence type="ECO:0000313" key="13">
    <source>
        <dbReference type="EMBL" id="SJN29454.1"/>
    </source>
</evidence>
<feature type="binding site" evidence="8">
    <location>
        <position position="210"/>
    </location>
    <ligand>
        <name>deamido-NAD(+)</name>
        <dbReference type="ChEBI" id="CHEBI:58437"/>
        <note>ligand shared between two neighboring subunits</note>
    </ligand>
</feature>
<dbReference type="PANTHER" id="PTHR23090:SF7">
    <property type="entry name" value="NH(3)-DEPENDENT NAD(+) SYNTHETASE"/>
    <property type="match status" value="1"/>
</dbReference>
<comment type="pathway">
    <text evidence="8">Cofactor biosynthesis; NAD(+) biosynthesis; NAD(+) from deamido-NAD(+) (ammonia route): step 1/1.</text>
</comment>
<dbReference type="Pfam" id="PF02540">
    <property type="entry name" value="NAD_synthase"/>
    <property type="match status" value="1"/>
</dbReference>
<dbReference type="NCBIfam" id="TIGR00552">
    <property type="entry name" value="nadE"/>
    <property type="match status" value="1"/>
</dbReference>
<dbReference type="GO" id="GO:0005737">
    <property type="term" value="C:cytoplasm"/>
    <property type="evidence" value="ECO:0007669"/>
    <property type="project" value="InterPro"/>
</dbReference>